<evidence type="ECO:0000256" key="6">
    <source>
        <dbReference type="SAM" id="MobiDB-lite"/>
    </source>
</evidence>
<dbReference type="VEuPathDB" id="FungiDB:TREMEDRAFT_71622"/>
<name>A0A4Q1BP09_TREME</name>
<keyword evidence="3 7" id="KW-0812">Transmembrane</keyword>
<dbReference type="SUPFAM" id="SSF103473">
    <property type="entry name" value="MFS general substrate transporter"/>
    <property type="match status" value="1"/>
</dbReference>
<dbReference type="InterPro" id="IPR036259">
    <property type="entry name" value="MFS_trans_sf"/>
</dbReference>
<keyword evidence="4 7" id="KW-1133">Transmembrane helix</keyword>
<dbReference type="Proteomes" id="UP000289152">
    <property type="component" value="Unassembled WGS sequence"/>
</dbReference>
<comment type="caution">
    <text evidence="9">The sequence shown here is derived from an EMBL/GenBank/DDBJ whole genome shotgun (WGS) entry which is preliminary data.</text>
</comment>
<reference evidence="9 10" key="1">
    <citation type="submission" date="2016-06" db="EMBL/GenBank/DDBJ databases">
        <title>Evolution of pathogenesis and genome organization in the Tremellales.</title>
        <authorList>
            <person name="Cuomo C."/>
            <person name="Litvintseva A."/>
            <person name="Heitman J."/>
            <person name="Chen Y."/>
            <person name="Sun S."/>
            <person name="Springer D."/>
            <person name="Dromer F."/>
            <person name="Young S."/>
            <person name="Zeng Q."/>
            <person name="Chapman S."/>
            <person name="Gujja S."/>
            <person name="Saif S."/>
            <person name="Birren B."/>
        </authorList>
    </citation>
    <scope>NUCLEOTIDE SEQUENCE [LARGE SCALE GENOMIC DNA]</scope>
    <source>
        <strain evidence="9 10">ATCC 28783</strain>
    </source>
</reference>
<dbReference type="CDD" id="cd17330">
    <property type="entry name" value="MFS_SLC46_TetA_like"/>
    <property type="match status" value="1"/>
</dbReference>
<evidence type="ECO:0000313" key="9">
    <source>
        <dbReference type="EMBL" id="RXK39482.1"/>
    </source>
</evidence>
<dbReference type="InterPro" id="IPR011701">
    <property type="entry name" value="MFS"/>
</dbReference>
<dbReference type="EMBL" id="SDIL01000030">
    <property type="protein sequence ID" value="RXK39482.1"/>
    <property type="molecule type" value="Genomic_DNA"/>
</dbReference>
<accession>A0A4Q1BP09</accession>
<feature type="domain" description="Major facilitator superfamily (MFS) profile" evidence="8">
    <location>
        <begin position="1"/>
        <end position="512"/>
    </location>
</feature>
<evidence type="ECO:0000256" key="2">
    <source>
        <dbReference type="ARBA" id="ARBA00022448"/>
    </source>
</evidence>
<evidence type="ECO:0000256" key="3">
    <source>
        <dbReference type="ARBA" id="ARBA00022692"/>
    </source>
</evidence>
<dbReference type="GO" id="GO:0016020">
    <property type="term" value="C:membrane"/>
    <property type="evidence" value="ECO:0007669"/>
    <property type="project" value="UniProtKB-SubCell"/>
</dbReference>
<feature type="transmembrane region" description="Helical" evidence="7">
    <location>
        <begin position="335"/>
        <end position="355"/>
    </location>
</feature>
<evidence type="ECO:0000256" key="7">
    <source>
        <dbReference type="SAM" id="Phobius"/>
    </source>
</evidence>
<dbReference type="PROSITE" id="PS50850">
    <property type="entry name" value="MFS"/>
    <property type="match status" value="1"/>
</dbReference>
<keyword evidence="10" id="KW-1185">Reference proteome</keyword>
<feature type="region of interest" description="Disordered" evidence="6">
    <location>
        <begin position="518"/>
        <end position="538"/>
    </location>
</feature>
<dbReference type="Pfam" id="PF07690">
    <property type="entry name" value="MFS_1"/>
    <property type="match status" value="1"/>
</dbReference>
<feature type="transmembrane region" description="Helical" evidence="7">
    <location>
        <begin position="85"/>
        <end position="104"/>
    </location>
</feature>
<evidence type="ECO:0000259" key="8">
    <source>
        <dbReference type="PROSITE" id="PS50850"/>
    </source>
</evidence>
<protein>
    <recommendedName>
        <fullName evidence="8">Major facilitator superfamily (MFS) profile domain-containing protein</fullName>
    </recommendedName>
</protein>
<feature type="transmembrane region" description="Helical" evidence="7">
    <location>
        <begin position="490"/>
        <end position="508"/>
    </location>
</feature>
<evidence type="ECO:0000256" key="5">
    <source>
        <dbReference type="ARBA" id="ARBA00023136"/>
    </source>
</evidence>
<evidence type="ECO:0000256" key="4">
    <source>
        <dbReference type="ARBA" id="ARBA00022989"/>
    </source>
</evidence>
<feature type="transmembrane region" description="Helical" evidence="7">
    <location>
        <begin position="184"/>
        <end position="208"/>
    </location>
</feature>
<dbReference type="AlphaFoldDB" id="A0A4Q1BP09"/>
<dbReference type="PANTHER" id="PTHR23504:SF15">
    <property type="entry name" value="MAJOR FACILITATOR SUPERFAMILY (MFS) PROFILE DOMAIN-CONTAINING PROTEIN"/>
    <property type="match status" value="1"/>
</dbReference>
<feature type="transmembrane region" description="Helical" evidence="7">
    <location>
        <begin position="422"/>
        <end position="440"/>
    </location>
</feature>
<feature type="transmembrane region" description="Helical" evidence="7">
    <location>
        <begin position="142"/>
        <end position="164"/>
    </location>
</feature>
<gene>
    <name evidence="9" type="ORF">M231_03150</name>
</gene>
<feature type="transmembrane region" description="Helical" evidence="7">
    <location>
        <begin position="299"/>
        <end position="323"/>
    </location>
</feature>
<dbReference type="GO" id="GO:0022857">
    <property type="term" value="F:transmembrane transporter activity"/>
    <property type="evidence" value="ECO:0007669"/>
    <property type="project" value="InterPro"/>
</dbReference>
<keyword evidence="5 7" id="KW-0472">Membrane</keyword>
<organism evidence="9 10">
    <name type="scientific">Tremella mesenterica</name>
    <name type="common">Jelly fungus</name>
    <dbReference type="NCBI Taxonomy" id="5217"/>
    <lineage>
        <taxon>Eukaryota</taxon>
        <taxon>Fungi</taxon>
        <taxon>Dikarya</taxon>
        <taxon>Basidiomycota</taxon>
        <taxon>Agaricomycotina</taxon>
        <taxon>Tremellomycetes</taxon>
        <taxon>Tremellales</taxon>
        <taxon>Tremellaceae</taxon>
        <taxon>Tremella</taxon>
    </lineage>
</organism>
<dbReference type="InParanoid" id="A0A4Q1BP09"/>
<proteinExistence type="predicted"/>
<feature type="transmembrane region" description="Helical" evidence="7">
    <location>
        <begin position="452"/>
        <end position="478"/>
    </location>
</feature>
<comment type="subcellular location">
    <subcellularLocation>
        <location evidence="1">Membrane</location>
        <topology evidence="1">Multi-pass membrane protein</topology>
    </subcellularLocation>
</comment>
<dbReference type="Gene3D" id="1.20.1250.20">
    <property type="entry name" value="MFS general substrate transporter like domains"/>
    <property type="match status" value="1"/>
</dbReference>
<dbReference type="PANTHER" id="PTHR23504">
    <property type="entry name" value="MAJOR FACILITATOR SUPERFAMILY DOMAIN-CONTAINING PROTEIN 10"/>
    <property type="match status" value="1"/>
</dbReference>
<keyword evidence="2" id="KW-0813">Transport</keyword>
<dbReference type="InterPro" id="IPR020846">
    <property type="entry name" value="MFS_dom"/>
</dbReference>
<dbReference type="OrthoDB" id="419616at2759"/>
<evidence type="ECO:0000313" key="10">
    <source>
        <dbReference type="Proteomes" id="UP000289152"/>
    </source>
</evidence>
<sequence>MINARTTSMPLGQIATLMGVRLAEPIAYTVIFPFINQMVEELGVTDNPDKIGFYSGLVESVFAFTQFWTVYHWAKLSDKIGRKPVILVGLIGVAVTVSIFGLSTSFWMMILIRSVSGALNGNVAVIKAAIGDITDESNSTEAFTLYGLTWTVGAMLGSALGGTLSHPYERFPEVFGTVQIFQSYPYLLPCLVAASCTVVGIAFASLVYRESLPSIHYSALSRKPIFNFRLFARHDRNASVTSVNSEAETLVDPESPMTPSRNRLLPKFQQGLDQGNGFPSPRNRSWKLSELMAHRPVRVMSVTTFLNSFVQAAWQAVSLLFFFDKNNGLGMSASAIGLSLAVNGFFTIICQLLVLNRLRRALGLAKAYRLLSALWIPVFLLLPLLRDILEATETSLPVIDPASEGQYSEIRGWTTSICVNLLLSYVTVCGMSGSLLMVFVNYSSPDRTALGAVNGITTAVGCMARVIGPSLVSALYAISMDGKILGGRLWWIFMVICSAVSLISAIFVQEPTPGQSLCEEEEGTSLGEMGHNYEAPCE</sequence>
<feature type="transmembrane region" description="Helical" evidence="7">
    <location>
        <begin position="51"/>
        <end position="73"/>
    </location>
</feature>
<evidence type="ECO:0000256" key="1">
    <source>
        <dbReference type="ARBA" id="ARBA00004141"/>
    </source>
</evidence>
<feature type="transmembrane region" description="Helical" evidence="7">
    <location>
        <begin position="367"/>
        <end position="385"/>
    </location>
</feature>